<dbReference type="InterPro" id="IPR015005">
    <property type="entry name" value="DUF1854"/>
</dbReference>
<dbReference type="Pfam" id="PF08909">
    <property type="entry name" value="DUF1854"/>
    <property type="match status" value="1"/>
</dbReference>
<evidence type="ECO:0000259" key="1">
    <source>
        <dbReference type="Pfam" id="PF08909"/>
    </source>
</evidence>
<keyword evidence="3" id="KW-1185">Reference proteome</keyword>
<name>A0A562RJE7_9BURK</name>
<organism evidence="2 3">
    <name type="scientific">Pseudoduganella lurida</name>
    <dbReference type="NCBI Taxonomy" id="1036180"/>
    <lineage>
        <taxon>Bacteria</taxon>
        <taxon>Pseudomonadati</taxon>
        <taxon>Pseudomonadota</taxon>
        <taxon>Betaproteobacteria</taxon>
        <taxon>Burkholderiales</taxon>
        <taxon>Oxalobacteraceae</taxon>
        <taxon>Telluria group</taxon>
        <taxon>Pseudoduganella</taxon>
    </lineage>
</organism>
<feature type="domain" description="DUF1854" evidence="1">
    <location>
        <begin position="39"/>
        <end position="168"/>
    </location>
</feature>
<evidence type="ECO:0000313" key="3">
    <source>
        <dbReference type="Proteomes" id="UP000318431"/>
    </source>
</evidence>
<dbReference type="AlphaFoldDB" id="A0A562RJE7"/>
<protein>
    <submittedName>
        <fullName evidence="2">Uncharacterized protein DUF1854</fullName>
    </submittedName>
</protein>
<proteinExistence type="predicted"/>
<comment type="caution">
    <text evidence="2">The sequence shown here is derived from an EMBL/GenBank/DDBJ whole genome shotgun (WGS) entry which is preliminary data.</text>
</comment>
<dbReference type="EMBL" id="VLLB01000001">
    <property type="protein sequence ID" value="TWI69197.1"/>
    <property type="molecule type" value="Genomic_DNA"/>
</dbReference>
<accession>A0A562RJE7</accession>
<evidence type="ECO:0000313" key="2">
    <source>
        <dbReference type="EMBL" id="TWI69197.1"/>
    </source>
</evidence>
<dbReference type="Proteomes" id="UP000318431">
    <property type="component" value="Unassembled WGS sequence"/>
</dbReference>
<reference evidence="2 3" key="1">
    <citation type="journal article" date="2015" name="Stand. Genomic Sci.">
        <title>Genomic Encyclopedia of Bacterial and Archaeal Type Strains, Phase III: the genomes of soil and plant-associated and newly described type strains.</title>
        <authorList>
            <person name="Whitman W.B."/>
            <person name="Woyke T."/>
            <person name="Klenk H.P."/>
            <person name="Zhou Y."/>
            <person name="Lilburn T.G."/>
            <person name="Beck B.J."/>
            <person name="De Vos P."/>
            <person name="Vandamme P."/>
            <person name="Eisen J.A."/>
            <person name="Garrity G."/>
            <person name="Hugenholtz P."/>
            <person name="Kyrpides N.C."/>
        </authorList>
    </citation>
    <scope>NUCLEOTIDE SEQUENCE [LARGE SCALE GENOMIC DNA]</scope>
    <source>
        <strain evidence="2 3">CGMCC 1.10822</strain>
    </source>
</reference>
<sequence length="169" mass="18635">MSIPTSMTAPNNAMMTTDFTLRRDAFGRLVLTDAAGNLHEGVAPVRAFPIGAPDDGLALVNTDGKEVLWIDSVDDLPAEAAALVREELAGREFMPEISRILDVTSFATPCTWSVETNRGNADFVLRGEEDIRRIGPDALLISDTHGIHFLIRNQYTLDKHSKKILDRFL</sequence>
<gene>
    <name evidence="2" type="ORF">IP91_00263</name>
</gene>